<evidence type="ECO:0000313" key="3">
    <source>
        <dbReference type="Proteomes" id="UP000309618"/>
    </source>
</evidence>
<accession>A0A4S5CS94</accession>
<dbReference type="AlphaFoldDB" id="A0A4S5CS94"/>
<protein>
    <submittedName>
        <fullName evidence="2">Uncharacterized protein</fullName>
    </submittedName>
</protein>
<sequence length="161" mass="17832">MWKRGLVLLAGLQLTGCATPFERMWQGLATCEFTDLYVDETGRPANLQLANYTPYKVSDGFAWYKVHEELHGLPVVGFIVPASSFEVHALFVDTPIANARRLTHNAYGSEFGDEQKHDEGSAPLLLRDPNNPKRSIIDCTRGESDGEQEDSAMPAMAEVGF</sequence>
<reference evidence="2 3" key="1">
    <citation type="submission" date="2019-04" db="EMBL/GenBank/DDBJ databases">
        <title>Comparative genomics of Aeromonas veronii strains pathogenic to fish.</title>
        <authorList>
            <person name="Cascarano M.C."/>
            <person name="Smyrli M."/>
            <person name="Katharios P."/>
        </authorList>
    </citation>
    <scope>NUCLEOTIDE SEQUENCE [LARGE SCALE GENOMIC DNA]</scope>
    <source>
        <strain evidence="2 3">XU1</strain>
    </source>
</reference>
<evidence type="ECO:0000256" key="1">
    <source>
        <dbReference type="SAM" id="MobiDB-lite"/>
    </source>
</evidence>
<proteinExistence type="predicted"/>
<name>A0A4S5CS94_AERVE</name>
<dbReference type="EMBL" id="SSUX01000004">
    <property type="protein sequence ID" value="THJ46116.1"/>
    <property type="molecule type" value="Genomic_DNA"/>
</dbReference>
<dbReference type="Proteomes" id="UP000309618">
    <property type="component" value="Unassembled WGS sequence"/>
</dbReference>
<comment type="caution">
    <text evidence="2">The sequence shown here is derived from an EMBL/GenBank/DDBJ whole genome shotgun (WGS) entry which is preliminary data.</text>
</comment>
<gene>
    <name evidence="2" type="ORF">E8Q35_07445</name>
</gene>
<organism evidence="2 3">
    <name type="scientific">Aeromonas veronii</name>
    <dbReference type="NCBI Taxonomy" id="654"/>
    <lineage>
        <taxon>Bacteria</taxon>
        <taxon>Pseudomonadati</taxon>
        <taxon>Pseudomonadota</taxon>
        <taxon>Gammaproteobacteria</taxon>
        <taxon>Aeromonadales</taxon>
        <taxon>Aeromonadaceae</taxon>
        <taxon>Aeromonas</taxon>
    </lineage>
</organism>
<dbReference type="RefSeq" id="WP_047439173.1">
    <property type="nucleotide sequence ID" value="NZ_NKVZ01000003.1"/>
</dbReference>
<evidence type="ECO:0000313" key="2">
    <source>
        <dbReference type="EMBL" id="THJ46116.1"/>
    </source>
</evidence>
<feature type="region of interest" description="Disordered" evidence="1">
    <location>
        <begin position="110"/>
        <end position="161"/>
    </location>
</feature>